<dbReference type="Pfam" id="PF18014">
    <property type="entry name" value="Acetyltransf_18"/>
    <property type="match status" value="1"/>
</dbReference>
<dbReference type="Gene3D" id="3.40.630.90">
    <property type="match status" value="1"/>
</dbReference>
<dbReference type="SUPFAM" id="SSF55729">
    <property type="entry name" value="Acyl-CoA N-acyltransferases (Nat)"/>
    <property type="match status" value="1"/>
</dbReference>
<dbReference type="Pfam" id="PF00583">
    <property type="entry name" value="Acetyltransf_1"/>
    <property type="match status" value="1"/>
</dbReference>
<reference evidence="2 3" key="1">
    <citation type="submission" date="2015-09" db="EMBL/GenBank/DDBJ databases">
        <title>Identification and resolution of microdiversity through metagenomic sequencing of parallel consortia.</title>
        <authorList>
            <person name="Nelson W.C."/>
            <person name="Romine M.F."/>
            <person name="Lindemann S.R."/>
        </authorList>
    </citation>
    <scope>NUCLEOTIDE SEQUENCE [LARGE SCALE GENOMIC DNA]</scope>
    <source>
        <strain evidence="2">Ana</strain>
    </source>
</reference>
<organism evidence="2 3">
    <name type="scientific">Phormidesmis priestleyi Ana</name>
    <dbReference type="NCBI Taxonomy" id="1666911"/>
    <lineage>
        <taxon>Bacteria</taxon>
        <taxon>Bacillati</taxon>
        <taxon>Cyanobacteriota</taxon>
        <taxon>Cyanophyceae</taxon>
        <taxon>Leptolyngbyales</taxon>
        <taxon>Leptolyngbyaceae</taxon>
        <taxon>Phormidesmis</taxon>
    </lineage>
</organism>
<protein>
    <submittedName>
        <fullName evidence="2">Acetyltransferase (GNAT) domain</fullName>
    </submittedName>
</protein>
<dbReference type="InterPro" id="IPR000182">
    <property type="entry name" value="GNAT_dom"/>
</dbReference>
<dbReference type="Proteomes" id="UP000050465">
    <property type="component" value="Unassembled WGS sequence"/>
</dbReference>
<accession>A0A0P7YTB9</accession>
<dbReference type="AlphaFoldDB" id="A0A0P7YTB9"/>
<dbReference type="PANTHER" id="PTHR47237">
    <property type="entry name" value="SLL0310 PROTEIN"/>
    <property type="match status" value="1"/>
</dbReference>
<keyword evidence="2" id="KW-0808">Transferase</keyword>
<dbReference type="PANTHER" id="PTHR47237:SF1">
    <property type="entry name" value="SLL0310 PROTEIN"/>
    <property type="match status" value="1"/>
</dbReference>
<dbReference type="GO" id="GO:0016747">
    <property type="term" value="F:acyltransferase activity, transferring groups other than amino-acyl groups"/>
    <property type="evidence" value="ECO:0007669"/>
    <property type="project" value="InterPro"/>
</dbReference>
<dbReference type="InterPro" id="IPR052729">
    <property type="entry name" value="Acyl/Acetyltrans_Enzymes"/>
</dbReference>
<dbReference type="PATRIC" id="fig|1666911.3.peg.1188"/>
<dbReference type="CDD" id="cd04301">
    <property type="entry name" value="NAT_SF"/>
    <property type="match status" value="1"/>
</dbReference>
<evidence type="ECO:0000313" key="3">
    <source>
        <dbReference type="Proteomes" id="UP000050465"/>
    </source>
</evidence>
<comment type="caution">
    <text evidence="2">The sequence shown here is derived from an EMBL/GenBank/DDBJ whole genome shotgun (WGS) entry which is preliminary data.</text>
</comment>
<proteinExistence type="predicted"/>
<dbReference type="EMBL" id="LJZR01000026">
    <property type="protein sequence ID" value="KPQ33871.1"/>
    <property type="molecule type" value="Genomic_DNA"/>
</dbReference>
<evidence type="ECO:0000313" key="2">
    <source>
        <dbReference type="EMBL" id="KPQ33871.1"/>
    </source>
</evidence>
<name>A0A0P7YTB9_9CYAN</name>
<dbReference type="InterPro" id="IPR041496">
    <property type="entry name" value="YitH/HolE_GNAT"/>
</dbReference>
<gene>
    <name evidence="2" type="ORF">HLUCCA11_17095</name>
</gene>
<sequence length="311" mass="34559">MTPNLPDTYTIKTATRSELPLVIQWATAEGWNPGIADAECFYAADNKGFFIGLLNGEPIASISAVKYNENFGFIGLYIVRPAFRGRGYGLQLWQRGLNYLQGCNIGLDGVVQQQNNYTQSGFQLAHRSIRYQGIGDSFSTQQPSANAQSNTQRDEILLSAKVLTSTARLVPLSSVPFESITQYDKTLFLAARTSFLQRWISSARHIAIGVVDSHQQLLGYGVLRPCHQGYKIGSLFANTPQFAEAIFLHLKAHVEPQVSFYLDVPEVNIEAVSLAQKHQMKAVFETARMYTQTAPELPLNRIFGITTFELG</sequence>
<dbReference type="PROSITE" id="PS51186">
    <property type="entry name" value="GNAT"/>
    <property type="match status" value="1"/>
</dbReference>
<dbReference type="Gene3D" id="3.40.630.30">
    <property type="match status" value="1"/>
</dbReference>
<feature type="domain" description="N-acetyltransferase" evidence="1">
    <location>
        <begin position="9"/>
        <end position="143"/>
    </location>
</feature>
<evidence type="ECO:0000259" key="1">
    <source>
        <dbReference type="PROSITE" id="PS51186"/>
    </source>
</evidence>
<dbReference type="InterPro" id="IPR016181">
    <property type="entry name" value="Acyl_CoA_acyltransferase"/>
</dbReference>